<dbReference type="GO" id="GO:0016646">
    <property type="term" value="F:oxidoreductase activity, acting on the CH-NH group of donors, NAD or NADP as acceptor"/>
    <property type="evidence" value="ECO:0007669"/>
    <property type="project" value="UniProtKB-ARBA"/>
</dbReference>
<protein>
    <submittedName>
        <fullName evidence="5">Conserved protein/domain typically associated with flavoprotein oxygenase, DIM6/NTAB family protein</fullName>
    </submittedName>
</protein>
<dbReference type="InterPro" id="IPR002563">
    <property type="entry name" value="Flavin_Rdtase-like_dom"/>
</dbReference>
<dbReference type="SUPFAM" id="SSF50475">
    <property type="entry name" value="FMN-binding split barrel"/>
    <property type="match status" value="1"/>
</dbReference>
<evidence type="ECO:0000256" key="1">
    <source>
        <dbReference type="ARBA" id="ARBA00001917"/>
    </source>
</evidence>
<dbReference type="GO" id="GO:0010181">
    <property type="term" value="F:FMN binding"/>
    <property type="evidence" value="ECO:0007669"/>
    <property type="project" value="InterPro"/>
</dbReference>
<dbReference type="PANTHER" id="PTHR43567">
    <property type="entry name" value="FLAVOREDOXIN-RELATED-RELATED"/>
    <property type="match status" value="1"/>
</dbReference>
<evidence type="ECO:0000256" key="2">
    <source>
        <dbReference type="ARBA" id="ARBA00022630"/>
    </source>
</evidence>
<dbReference type="PANTHER" id="PTHR43567:SF1">
    <property type="entry name" value="FLAVOREDOXIN"/>
    <property type="match status" value="1"/>
</dbReference>
<reference evidence="5 6" key="1">
    <citation type="journal article" date="2014" name="Proc. Natl. Acad. Sci. U.S.A.">
        <title>Molecular dissection of the evolution of carbapenem-resistant multilocus sequence type 258 Klebsiella pneumoniae.</title>
        <authorList>
            <person name="Deleo F.R."/>
            <person name="Chen L."/>
            <person name="Porcella S.F."/>
            <person name="Martens C.A."/>
            <person name="Kobayashi S.D."/>
            <person name="Porter A.R."/>
            <person name="Chavda K.D."/>
            <person name="Jacobs M.R."/>
            <person name="Mathema B."/>
            <person name="Olsen R.J."/>
            <person name="Bonomo R.A."/>
            <person name="Musser J.M."/>
            <person name="Kreiswirth B.N."/>
        </authorList>
    </citation>
    <scope>NUCLEOTIDE SEQUENCE [LARGE SCALE GENOMIC DNA]</scope>
    <source>
        <strain evidence="5">30684/NJST258_2</strain>
    </source>
</reference>
<name>W8UHE7_KLEPN</name>
<evidence type="ECO:0000313" key="5">
    <source>
        <dbReference type="EMBL" id="AHM79324.1"/>
    </source>
</evidence>
<feature type="domain" description="Flavin reductase like" evidence="4">
    <location>
        <begin position="36"/>
        <end position="180"/>
    </location>
</feature>
<accession>W8UHE7</accession>
<dbReference type="EMBL" id="CP006918">
    <property type="protein sequence ID" value="AHM79324.1"/>
    <property type="molecule type" value="Genomic_DNA"/>
</dbReference>
<comment type="similarity">
    <text evidence="3">Belongs to the flavoredoxin family.</text>
</comment>
<dbReference type="SMART" id="SM00903">
    <property type="entry name" value="Flavin_Reduct"/>
    <property type="match status" value="1"/>
</dbReference>
<dbReference type="AlphaFoldDB" id="W8UHE7"/>
<keyword evidence="2" id="KW-0285">Flavoprotein</keyword>
<organism evidence="5 6">
    <name type="scientific">Klebsiella pneumoniae 30684/NJST258_2</name>
    <dbReference type="NCBI Taxonomy" id="1420013"/>
    <lineage>
        <taxon>Bacteria</taxon>
        <taxon>Pseudomonadati</taxon>
        <taxon>Pseudomonadota</taxon>
        <taxon>Gammaproteobacteria</taxon>
        <taxon>Enterobacterales</taxon>
        <taxon>Enterobacteriaceae</taxon>
        <taxon>Klebsiella/Raoultella group</taxon>
        <taxon>Klebsiella</taxon>
        <taxon>Klebsiella pneumoniae complex</taxon>
    </lineage>
</organism>
<sequence>MITFSLRLNVLPANRPIIQGTPMSRFRHVELQYASRLLNHGPTILITSYDAPSDRRNVMAAAWSMPVEFAPPRVAIVVDKSTWTREIIERNGTFGIVVPGVAAASWTYAVGSVSGRDEDKFNAWGIPVVTGPELGLPLIEEKCLAWMECRLLPATAAQTQYDTLFGEVVSAAADERAFVTGRWQFDDDKLNTLHHLGTGNFVASGRHVRANSLDE</sequence>
<dbReference type="PATRIC" id="fig|1420013.3.peg.2397"/>
<dbReference type="Pfam" id="PF01613">
    <property type="entry name" value="Flavin_Reduct"/>
    <property type="match status" value="1"/>
</dbReference>
<evidence type="ECO:0000256" key="3">
    <source>
        <dbReference type="ARBA" id="ARBA00038054"/>
    </source>
</evidence>
<evidence type="ECO:0000313" key="6">
    <source>
        <dbReference type="Proteomes" id="UP000019586"/>
    </source>
</evidence>
<dbReference type="Gene3D" id="2.30.110.10">
    <property type="entry name" value="Electron Transport, Fmn-binding Protein, Chain A"/>
    <property type="match status" value="1"/>
</dbReference>
<dbReference type="Proteomes" id="UP000019586">
    <property type="component" value="Chromosome"/>
</dbReference>
<comment type="cofactor">
    <cofactor evidence="1">
        <name>FMN</name>
        <dbReference type="ChEBI" id="CHEBI:58210"/>
    </cofactor>
</comment>
<dbReference type="InterPro" id="IPR052174">
    <property type="entry name" value="Flavoredoxin"/>
</dbReference>
<gene>
    <name evidence="5" type="ORF">KPNJ2_02544</name>
</gene>
<evidence type="ECO:0000259" key="4">
    <source>
        <dbReference type="SMART" id="SM00903"/>
    </source>
</evidence>
<proteinExistence type="inferred from homology"/>
<dbReference type="HOGENOM" id="CLU_059021_5_4_6"/>
<dbReference type="KEGG" id="kps:KPNJ2_02544"/>
<dbReference type="InterPro" id="IPR012349">
    <property type="entry name" value="Split_barrel_FMN-bd"/>
</dbReference>